<feature type="compositionally biased region" description="Low complexity" evidence="1">
    <location>
        <begin position="102"/>
        <end position="167"/>
    </location>
</feature>
<feature type="region of interest" description="Disordered" evidence="1">
    <location>
        <begin position="99"/>
        <end position="176"/>
    </location>
</feature>
<accession>A0A485K5Y0</accession>
<dbReference type="Proteomes" id="UP000332933">
    <property type="component" value="Unassembled WGS sequence"/>
</dbReference>
<feature type="chain" id="PRO_5036115910" evidence="2">
    <location>
        <begin position="18"/>
        <end position="217"/>
    </location>
</feature>
<keyword evidence="2" id="KW-0732">Signal</keyword>
<proteinExistence type="predicted"/>
<evidence type="ECO:0000313" key="4">
    <source>
        <dbReference type="EMBL" id="VFT77346.1"/>
    </source>
</evidence>
<reference evidence="3" key="2">
    <citation type="submission" date="2019-06" db="EMBL/GenBank/DDBJ databases">
        <title>Genomics analysis of Aphanomyces spp. identifies a new class of oomycete effector associated with host adaptation.</title>
        <authorList>
            <person name="Gaulin E."/>
        </authorList>
    </citation>
    <scope>NUCLEOTIDE SEQUENCE</scope>
    <source>
        <strain evidence="3">CBS 578.67</strain>
    </source>
</reference>
<reference evidence="4 5" key="1">
    <citation type="submission" date="2019-03" db="EMBL/GenBank/DDBJ databases">
        <authorList>
            <person name="Gaulin E."/>
            <person name="Dumas B."/>
        </authorList>
    </citation>
    <scope>NUCLEOTIDE SEQUENCE [LARGE SCALE GENOMIC DNA]</scope>
    <source>
        <strain evidence="4">CBS 568.67</strain>
    </source>
</reference>
<dbReference type="OrthoDB" id="79626at2759"/>
<feature type="signal peptide" evidence="2">
    <location>
        <begin position="1"/>
        <end position="17"/>
    </location>
</feature>
<sequence length="217" mass="21640">MHLSAAILSLVAAFVASQAPSCDSNLQVSVRLTADIYCVPDPPCSGVYYPIKFSCPSKGAIAINTGNVLQSDTCCAIMDNQNTVGCVLPTAGSTQCISKDGTPTPATTGSSSSSSLTPSPATTTTTTTAAINASTTPPPSTTTYTTTAPPAPNATTTADNSTITTTAPDNAVTQAPVITKGTTQAPSGTTKSPQTSSALAFDLLSVVASVFAAAILL</sequence>
<keyword evidence="5" id="KW-1185">Reference proteome</keyword>
<evidence type="ECO:0000256" key="2">
    <source>
        <dbReference type="SAM" id="SignalP"/>
    </source>
</evidence>
<dbReference type="AlphaFoldDB" id="A0A485K5Y0"/>
<evidence type="ECO:0000313" key="5">
    <source>
        <dbReference type="Proteomes" id="UP000332933"/>
    </source>
</evidence>
<gene>
    <name evidence="4" type="primary">Aste57867_120</name>
    <name evidence="3" type="ORF">As57867_000120</name>
    <name evidence="4" type="ORF">ASTE57867_120</name>
</gene>
<organism evidence="4 5">
    <name type="scientific">Aphanomyces stellatus</name>
    <dbReference type="NCBI Taxonomy" id="120398"/>
    <lineage>
        <taxon>Eukaryota</taxon>
        <taxon>Sar</taxon>
        <taxon>Stramenopiles</taxon>
        <taxon>Oomycota</taxon>
        <taxon>Saprolegniomycetes</taxon>
        <taxon>Saprolegniales</taxon>
        <taxon>Verrucalvaceae</taxon>
        <taxon>Aphanomyces</taxon>
    </lineage>
</organism>
<evidence type="ECO:0000256" key="1">
    <source>
        <dbReference type="SAM" id="MobiDB-lite"/>
    </source>
</evidence>
<evidence type="ECO:0000313" key="3">
    <source>
        <dbReference type="EMBL" id="KAF0720695.1"/>
    </source>
</evidence>
<dbReference type="EMBL" id="CAADRA010000004">
    <property type="protein sequence ID" value="VFT77346.1"/>
    <property type="molecule type" value="Genomic_DNA"/>
</dbReference>
<dbReference type="EMBL" id="VJMH01000004">
    <property type="protein sequence ID" value="KAF0720695.1"/>
    <property type="molecule type" value="Genomic_DNA"/>
</dbReference>
<protein>
    <submittedName>
        <fullName evidence="4">Aste57867_120 protein</fullName>
    </submittedName>
</protein>
<name>A0A485K5Y0_9STRA</name>